<gene>
    <name evidence="3" type="ORF">V4C56_35305</name>
</gene>
<feature type="transmembrane region" description="Helical" evidence="1">
    <location>
        <begin position="178"/>
        <end position="198"/>
    </location>
</feature>
<keyword evidence="4" id="KW-1185">Reference proteome</keyword>
<evidence type="ECO:0000313" key="3">
    <source>
        <dbReference type="EMBL" id="MEM5344883.1"/>
    </source>
</evidence>
<dbReference type="InterPro" id="IPR050879">
    <property type="entry name" value="Acyltransferase_3"/>
</dbReference>
<evidence type="ECO:0000256" key="1">
    <source>
        <dbReference type="SAM" id="Phobius"/>
    </source>
</evidence>
<dbReference type="RefSeq" id="WP_342959492.1">
    <property type="nucleotide sequence ID" value="NZ_JAZHFZ010000044.1"/>
</dbReference>
<feature type="transmembrane region" description="Helical" evidence="1">
    <location>
        <begin position="49"/>
        <end position="68"/>
    </location>
</feature>
<dbReference type="PANTHER" id="PTHR23028:SF53">
    <property type="entry name" value="ACYL_TRANSF_3 DOMAIN-CONTAINING PROTEIN"/>
    <property type="match status" value="1"/>
</dbReference>
<keyword evidence="3" id="KW-0012">Acyltransferase</keyword>
<keyword evidence="1" id="KW-0472">Membrane</keyword>
<feature type="domain" description="Acyltransferase 3" evidence="2">
    <location>
        <begin position="42"/>
        <end position="387"/>
    </location>
</feature>
<evidence type="ECO:0000313" key="4">
    <source>
        <dbReference type="Proteomes" id="UP001481677"/>
    </source>
</evidence>
<comment type="caution">
    <text evidence="3">The sequence shown here is derived from an EMBL/GenBank/DDBJ whole genome shotgun (WGS) entry which is preliminary data.</text>
</comment>
<feature type="transmembrane region" description="Helical" evidence="1">
    <location>
        <begin position="339"/>
        <end position="356"/>
    </location>
</feature>
<sequence length="429" mass="46575">MSSTGTLTWLERIGSRCVQRAGANAPGASIAQRVERDTARVAALDAGRALAIVGVILVHLALFMPALPPWLQAFAKMGQYGVQLFFVISAVTIMLTLEAETRRFGDDRSLIARRFYVKRFFRIAPLYYVAIAVYSLGNVLAAHFHTQVTAQHSMADVLANVVFIHAWVPSAVNTVVPGGWSIGVEMCFYLFAPLIFVATRTRGGLWRTSLVLMLLSAVLLSTGACADDVCSVENNSFLYYWPPTQLPCFVVGFLFARYGKRLLLRDGVELSRFGTVCALAACAGLLVLLYATGSGFGLAHWLAPTVAACAAAAFLLLLAQLPRRYPGARIVAAFGQNSYGLYIWSFVVILIVRVALKTPLDALDHRAPVPGFVVAALFACCASYAAARISATRIERPCAQWARQVLLPRIARAKRIERVGGEVSGETPE</sequence>
<organism evidence="3 4">
    <name type="scientific">Paraburkholderia azotifigens</name>
    <dbReference type="NCBI Taxonomy" id="2057004"/>
    <lineage>
        <taxon>Bacteria</taxon>
        <taxon>Pseudomonadati</taxon>
        <taxon>Pseudomonadota</taxon>
        <taxon>Betaproteobacteria</taxon>
        <taxon>Burkholderiales</taxon>
        <taxon>Burkholderiaceae</taxon>
        <taxon>Paraburkholderia</taxon>
    </lineage>
</organism>
<keyword evidence="1" id="KW-1133">Transmembrane helix</keyword>
<proteinExistence type="predicted"/>
<dbReference type="EMBL" id="JAZHGA010000039">
    <property type="protein sequence ID" value="MEM5344883.1"/>
    <property type="molecule type" value="Genomic_DNA"/>
</dbReference>
<dbReference type="InterPro" id="IPR002656">
    <property type="entry name" value="Acyl_transf_3_dom"/>
</dbReference>
<reference evidence="3 4" key="1">
    <citation type="submission" date="2024-01" db="EMBL/GenBank/DDBJ databases">
        <title>The diversity of rhizobia nodulating Mimosa spp. in eleven states of Brazil covering several biomes is determined by host plant, location, and edaphic factors.</title>
        <authorList>
            <person name="Rouws L."/>
            <person name="Barauna A."/>
            <person name="Beukes C."/>
            <person name="De Faria S.M."/>
            <person name="Gross E."/>
            <person name="Dos Reis Junior F.B."/>
            <person name="Simon M."/>
            <person name="Maluk M."/>
            <person name="Odee D.W."/>
            <person name="Kenicer G."/>
            <person name="Young J.P.W."/>
            <person name="Reis V.M."/>
            <person name="Zilli J."/>
            <person name="James E.K."/>
        </authorList>
    </citation>
    <scope>NUCLEOTIDE SEQUENCE [LARGE SCALE GENOMIC DNA]</scope>
    <source>
        <strain evidence="3 4">JPY530</strain>
    </source>
</reference>
<keyword evidence="1" id="KW-0812">Transmembrane</keyword>
<feature type="transmembrane region" description="Helical" evidence="1">
    <location>
        <begin position="270"/>
        <end position="292"/>
    </location>
</feature>
<dbReference type="Proteomes" id="UP001481677">
    <property type="component" value="Unassembled WGS sequence"/>
</dbReference>
<evidence type="ECO:0000259" key="2">
    <source>
        <dbReference type="Pfam" id="PF01757"/>
    </source>
</evidence>
<dbReference type="PANTHER" id="PTHR23028">
    <property type="entry name" value="ACETYLTRANSFERASE"/>
    <property type="match status" value="1"/>
</dbReference>
<feature type="transmembrane region" description="Helical" evidence="1">
    <location>
        <begin position="120"/>
        <end position="144"/>
    </location>
</feature>
<accession>A0ABU9RDM3</accession>
<name>A0ABU9RDM3_9BURK</name>
<feature type="transmembrane region" description="Helical" evidence="1">
    <location>
        <begin position="298"/>
        <end position="318"/>
    </location>
</feature>
<dbReference type="EC" id="2.3.-.-" evidence="3"/>
<feature type="transmembrane region" description="Helical" evidence="1">
    <location>
        <begin position="368"/>
        <end position="387"/>
    </location>
</feature>
<feature type="transmembrane region" description="Helical" evidence="1">
    <location>
        <begin position="205"/>
        <end position="226"/>
    </location>
</feature>
<feature type="transmembrane region" description="Helical" evidence="1">
    <location>
        <begin position="80"/>
        <end position="99"/>
    </location>
</feature>
<keyword evidence="3" id="KW-0808">Transferase</keyword>
<feature type="transmembrane region" description="Helical" evidence="1">
    <location>
        <begin position="238"/>
        <end position="258"/>
    </location>
</feature>
<dbReference type="Pfam" id="PF01757">
    <property type="entry name" value="Acyl_transf_3"/>
    <property type="match status" value="1"/>
</dbReference>
<protein>
    <submittedName>
        <fullName evidence="3">Acyltransferase</fullName>
        <ecNumber evidence="3">2.3.-.-</ecNumber>
    </submittedName>
</protein>
<dbReference type="GO" id="GO:0016746">
    <property type="term" value="F:acyltransferase activity"/>
    <property type="evidence" value="ECO:0007669"/>
    <property type="project" value="UniProtKB-KW"/>
</dbReference>